<dbReference type="EMBL" id="SNRY01000597">
    <property type="protein sequence ID" value="KAA6338676.1"/>
    <property type="molecule type" value="Genomic_DNA"/>
</dbReference>
<evidence type="ECO:0000313" key="1">
    <source>
        <dbReference type="EMBL" id="KAA6338663.1"/>
    </source>
</evidence>
<name>A0A5J4RXJ9_9ZZZZ</name>
<dbReference type="EMBL" id="SNRY01000597">
    <property type="protein sequence ID" value="KAA6338663.1"/>
    <property type="molecule type" value="Genomic_DNA"/>
</dbReference>
<comment type="caution">
    <text evidence="2">The sequence shown here is derived from an EMBL/GenBank/DDBJ whole genome shotgun (WGS) entry which is preliminary data.</text>
</comment>
<organism evidence="2">
    <name type="scientific">termite gut metagenome</name>
    <dbReference type="NCBI Taxonomy" id="433724"/>
    <lineage>
        <taxon>unclassified sequences</taxon>
        <taxon>metagenomes</taxon>
        <taxon>organismal metagenomes</taxon>
    </lineage>
</organism>
<accession>A0A5J4RXJ9</accession>
<protein>
    <recommendedName>
        <fullName evidence="3">Tetratricopeptide repeat protein</fullName>
    </recommendedName>
</protein>
<dbReference type="AlphaFoldDB" id="A0A5J4RXJ9"/>
<evidence type="ECO:0008006" key="3">
    <source>
        <dbReference type="Google" id="ProtNLM"/>
    </source>
</evidence>
<evidence type="ECO:0000313" key="2">
    <source>
        <dbReference type="EMBL" id="KAA6338676.1"/>
    </source>
</evidence>
<sequence>MTASTIQQWISSPELLNGNTLRELRSALEQYPYSQTLRLLYLKNLYLLHDGSFSFELHKAALYVNDRCALFYLIEGDEHKIPLETASTDDGANQTLKLIDAFLSQTAEQIPSTLNDLSYTTDYVLNDNTNQSESPDVPKLHKQELIDDFIEKSKDKPLTWQSIEEIPPYPINPIEETFLDKEENNEECFTETLAKIYIKQKKYTKALEIIKKLSTRNPKKDAYFADQIRFLEKLIINTKS</sequence>
<gene>
    <name evidence="1" type="ORF">EZS27_013339</name>
    <name evidence="2" type="ORF">EZS27_013352</name>
</gene>
<proteinExistence type="predicted"/>
<reference evidence="2" key="1">
    <citation type="submission" date="2019-03" db="EMBL/GenBank/DDBJ databases">
        <title>Single cell metagenomics reveals metabolic interactions within the superorganism composed of flagellate Streblomastix strix and complex community of Bacteroidetes bacteria on its surface.</title>
        <authorList>
            <person name="Treitli S.C."/>
            <person name="Kolisko M."/>
            <person name="Husnik F."/>
            <person name="Keeling P."/>
            <person name="Hampl V."/>
        </authorList>
    </citation>
    <scope>NUCLEOTIDE SEQUENCE</scope>
    <source>
        <strain evidence="2">STM</strain>
    </source>
</reference>